<evidence type="ECO:0000313" key="3">
    <source>
        <dbReference type="Proteomes" id="UP000597762"/>
    </source>
</evidence>
<evidence type="ECO:0000313" key="2">
    <source>
        <dbReference type="EMBL" id="CAE1253424.1"/>
    </source>
</evidence>
<dbReference type="EMBL" id="CAHIKZ030001113">
    <property type="protein sequence ID" value="CAE1253424.1"/>
    <property type="molecule type" value="Genomic_DNA"/>
</dbReference>
<comment type="similarity">
    <text evidence="1">Belongs to the UPF0598 family.</text>
</comment>
<protein>
    <submittedName>
        <fullName evidence="2">UPF0598 protein F59C6.12,UPF0598 protein C8orf82,UPF0598 protein C8orf82 homolog</fullName>
    </submittedName>
</protein>
<comment type="caution">
    <text evidence="2">The sequence shown here is derived from an EMBL/GenBank/DDBJ whole genome shotgun (WGS) entry which is preliminary data.</text>
</comment>
<organism evidence="2 3">
    <name type="scientific">Acanthosepion pharaonis</name>
    <name type="common">Pharaoh cuttlefish</name>
    <name type="synonym">Sepia pharaonis</name>
    <dbReference type="NCBI Taxonomy" id="158019"/>
    <lineage>
        <taxon>Eukaryota</taxon>
        <taxon>Metazoa</taxon>
        <taxon>Spiralia</taxon>
        <taxon>Lophotrochozoa</taxon>
        <taxon>Mollusca</taxon>
        <taxon>Cephalopoda</taxon>
        <taxon>Coleoidea</taxon>
        <taxon>Decapodiformes</taxon>
        <taxon>Sepiida</taxon>
        <taxon>Sepiina</taxon>
        <taxon>Sepiidae</taxon>
        <taxon>Acanthosepion</taxon>
    </lineage>
</organism>
<dbReference type="PANTHER" id="PTHR31449:SF3">
    <property type="entry name" value="UPF0598 PROTEIN C8ORF82"/>
    <property type="match status" value="1"/>
</dbReference>
<dbReference type="OrthoDB" id="10260024at2759"/>
<sequence length="235" mass="27137">MRHLFTSSSSFLSTGILRPLRALHYVQGQSPEPKIREYFYYIDHQGQLFLDDAKIKNFTSCFKEKKFLEFFYKRLRVNSTQKYPEFPYLSLCGRERNYIRCDDRPIVFTELITDKTRREVRGFFFRAANHEIRRSGGAPLSVQYRLHHLCSGYASVPQIKVLPANFQIWGCPTSLLGILPVPSPTFGHLIKPVSFLCMSTCHHHCPRGMESPLPSLKFHLGSFLLGHLTKPVPQG</sequence>
<keyword evidence="3" id="KW-1185">Reference proteome</keyword>
<dbReference type="Proteomes" id="UP000597762">
    <property type="component" value="Unassembled WGS sequence"/>
</dbReference>
<reference evidence="2" key="1">
    <citation type="submission" date="2021-01" db="EMBL/GenBank/DDBJ databases">
        <authorList>
            <person name="Li R."/>
            <person name="Bekaert M."/>
        </authorList>
    </citation>
    <scope>NUCLEOTIDE SEQUENCE</scope>
    <source>
        <strain evidence="2">Farmed</strain>
    </source>
</reference>
<proteinExistence type="inferred from homology"/>
<evidence type="ECO:0000256" key="1">
    <source>
        <dbReference type="ARBA" id="ARBA00006322"/>
    </source>
</evidence>
<dbReference type="PANTHER" id="PTHR31449">
    <property type="entry name" value="UPF0598 PROTEIN C8ORF82"/>
    <property type="match status" value="1"/>
</dbReference>
<dbReference type="Pfam" id="PF14956">
    <property type="entry name" value="DUF4505"/>
    <property type="match status" value="1"/>
</dbReference>
<name>A0A812C7N9_ACAPH</name>
<dbReference type="InterPro" id="IPR028108">
    <property type="entry name" value="DUF4505"/>
</dbReference>
<dbReference type="AlphaFoldDB" id="A0A812C7N9"/>
<accession>A0A812C7N9</accession>
<gene>
    <name evidence="2" type="ORF">SPHA_28438</name>
</gene>